<accession>A0AAD1J2C1</accession>
<organism evidence="2 3">
    <name type="scientific">Mycolicibacterium monacense</name>
    <name type="common">Mycobacterium monacense</name>
    <dbReference type="NCBI Taxonomy" id="85693"/>
    <lineage>
        <taxon>Bacteria</taxon>
        <taxon>Bacillati</taxon>
        <taxon>Actinomycetota</taxon>
        <taxon>Actinomycetes</taxon>
        <taxon>Mycobacteriales</taxon>
        <taxon>Mycobacteriaceae</taxon>
        <taxon>Mycolicibacterium</taxon>
    </lineage>
</organism>
<evidence type="ECO:0000313" key="2">
    <source>
        <dbReference type="EMBL" id="BBZ64025.1"/>
    </source>
</evidence>
<keyword evidence="3" id="KW-1185">Reference proteome</keyword>
<reference evidence="2 3" key="1">
    <citation type="journal article" date="2019" name="Emerg. Microbes Infect.">
        <title>Comprehensive subspecies identification of 175 nontuberculous mycobacteria species based on 7547 genomic profiles.</title>
        <authorList>
            <person name="Matsumoto Y."/>
            <person name="Kinjo T."/>
            <person name="Motooka D."/>
            <person name="Nabeya D."/>
            <person name="Jung N."/>
            <person name="Uechi K."/>
            <person name="Horii T."/>
            <person name="Iida T."/>
            <person name="Fujita J."/>
            <person name="Nakamura S."/>
        </authorList>
    </citation>
    <scope>NUCLEOTIDE SEQUENCE [LARGE SCALE GENOMIC DNA]</scope>
    <source>
        <strain evidence="2 3">JCM 15658</strain>
    </source>
</reference>
<evidence type="ECO:0000256" key="1">
    <source>
        <dbReference type="SAM" id="MobiDB-lite"/>
    </source>
</evidence>
<dbReference type="Proteomes" id="UP000466039">
    <property type="component" value="Chromosome"/>
</dbReference>
<gene>
    <name evidence="2" type="ORF">MMON_53260</name>
</gene>
<proteinExistence type="predicted"/>
<evidence type="ECO:0000313" key="3">
    <source>
        <dbReference type="Proteomes" id="UP000466039"/>
    </source>
</evidence>
<name>A0AAD1J2C1_MYCMB</name>
<sequence length="146" mass="16028">MTSLRTAGLYYCVGRTLGRFVGSLIGRPIVIASTDRIATRRPLRQWRKSLPELHGKSANLIGRTDSGRSCPRSSTGDDADRDGTSARHMDKLLMCLSIDRVDHQLSTHLDRGNTLHQISRGTVRLSLVVGPDLNTSVGSVHCFETT</sequence>
<feature type="region of interest" description="Disordered" evidence="1">
    <location>
        <begin position="57"/>
        <end position="84"/>
    </location>
</feature>
<dbReference type="EMBL" id="AP022617">
    <property type="protein sequence ID" value="BBZ64025.1"/>
    <property type="molecule type" value="Genomic_DNA"/>
</dbReference>
<dbReference type="AlphaFoldDB" id="A0AAD1J2C1"/>
<protein>
    <submittedName>
        <fullName evidence="2">Uncharacterized protein</fullName>
    </submittedName>
</protein>
<dbReference type="RefSeq" id="WP_225891813.1">
    <property type="nucleotide sequence ID" value="NZ_AP022617.1"/>
</dbReference>